<organism evidence="1 2">
    <name type="scientific">Paramuricea clavata</name>
    <name type="common">Red gorgonian</name>
    <name type="synonym">Violescent sea-whip</name>
    <dbReference type="NCBI Taxonomy" id="317549"/>
    <lineage>
        <taxon>Eukaryota</taxon>
        <taxon>Metazoa</taxon>
        <taxon>Cnidaria</taxon>
        <taxon>Anthozoa</taxon>
        <taxon>Octocorallia</taxon>
        <taxon>Malacalcyonacea</taxon>
        <taxon>Plexauridae</taxon>
        <taxon>Paramuricea</taxon>
    </lineage>
</organism>
<keyword evidence="2" id="KW-1185">Reference proteome</keyword>
<dbReference type="OrthoDB" id="5984406at2759"/>
<reference evidence="1" key="1">
    <citation type="submission" date="2020-04" db="EMBL/GenBank/DDBJ databases">
        <authorList>
            <person name="Alioto T."/>
            <person name="Alioto T."/>
            <person name="Gomez Garrido J."/>
        </authorList>
    </citation>
    <scope>NUCLEOTIDE SEQUENCE</scope>
    <source>
        <strain evidence="1">A484AB</strain>
    </source>
</reference>
<dbReference type="AlphaFoldDB" id="A0A6S7K2B5"/>
<accession>A0A6S7K2B5</accession>
<feature type="non-terminal residue" evidence="1">
    <location>
        <position position="109"/>
    </location>
</feature>
<name>A0A6S7K2B5_PARCT</name>
<feature type="non-terminal residue" evidence="1">
    <location>
        <position position="1"/>
    </location>
</feature>
<dbReference type="EMBL" id="CACRXK020022335">
    <property type="protein sequence ID" value="CAB4036724.1"/>
    <property type="molecule type" value="Genomic_DNA"/>
</dbReference>
<protein>
    <submittedName>
        <fullName evidence="1">Uncharacterized protein</fullName>
    </submittedName>
</protein>
<dbReference type="Proteomes" id="UP001152795">
    <property type="component" value="Unassembled WGS sequence"/>
</dbReference>
<comment type="caution">
    <text evidence="1">The sequence shown here is derived from an EMBL/GenBank/DDBJ whole genome shotgun (WGS) entry which is preliminary data.</text>
</comment>
<evidence type="ECO:0000313" key="1">
    <source>
        <dbReference type="EMBL" id="CAB4036724.1"/>
    </source>
</evidence>
<sequence length="109" mass="12368">LKYFQALCAVVTSHYCVAGGPNNESCKNNSTTPGISMHEFPKPATWSWIGRAQTGAVLYYIISYTLRDASFISAQQQTCEECNKHKQRYIRLNDKYRKAKGVQQKLKST</sequence>
<evidence type="ECO:0000313" key="2">
    <source>
        <dbReference type="Proteomes" id="UP001152795"/>
    </source>
</evidence>
<proteinExistence type="predicted"/>
<gene>
    <name evidence="1" type="ORF">PACLA_8A074379</name>
</gene>